<evidence type="ECO:0000313" key="11">
    <source>
        <dbReference type="EMBL" id="KAJ3604203.1"/>
    </source>
</evidence>
<dbReference type="SMART" id="SM00129">
    <property type="entry name" value="KISc"/>
    <property type="match status" value="1"/>
</dbReference>
<evidence type="ECO:0000256" key="5">
    <source>
        <dbReference type="ARBA" id="ARBA00023175"/>
    </source>
</evidence>
<evidence type="ECO:0000256" key="4">
    <source>
        <dbReference type="ARBA" id="ARBA00022840"/>
    </source>
</evidence>
<evidence type="ECO:0000256" key="1">
    <source>
        <dbReference type="ARBA" id="ARBA00004245"/>
    </source>
</evidence>
<gene>
    <name evidence="11" type="ORF">NHX12_028944</name>
</gene>
<proteinExistence type="inferred from homology"/>
<dbReference type="Proteomes" id="UP001148018">
    <property type="component" value="Unassembled WGS sequence"/>
</dbReference>
<dbReference type="InterPro" id="IPR001752">
    <property type="entry name" value="Kinesin_motor_dom"/>
</dbReference>
<dbReference type="InterPro" id="IPR013761">
    <property type="entry name" value="SAM/pointed_sf"/>
</dbReference>
<dbReference type="GO" id="GO:0007018">
    <property type="term" value="P:microtubule-based movement"/>
    <property type="evidence" value="ECO:0007669"/>
    <property type="project" value="InterPro"/>
</dbReference>
<evidence type="ECO:0000313" key="12">
    <source>
        <dbReference type="Proteomes" id="UP001148018"/>
    </source>
</evidence>
<dbReference type="CDD" id="cd01367">
    <property type="entry name" value="KISc_KIF2_like"/>
    <property type="match status" value="1"/>
</dbReference>
<feature type="region of interest" description="Disordered" evidence="9">
    <location>
        <begin position="550"/>
        <end position="605"/>
    </location>
</feature>
<feature type="compositionally biased region" description="Basic and acidic residues" evidence="9">
    <location>
        <begin position="586"/>
        <end position="604"/>
    </location>
</feature>
<name>A0A9Q0EEP7_9TELE</name>
<feature type="region of interest" description="Disordered" evidence="9">
    <location>
        <begin position="1057"/>
        <end position="1100"/>
    </location>
</feature>
<dbReference type="GO" id="GO:0005874">
    <property type="term" value="C:microtubule"/>
    <property type="evidence" value="ECO:0007669"/>
    <property type="project" value="UniProtKB-KW"/>
</dbReference>
<keyword evidence="6" id="KW-0963">Cytoplasm</keyword>
<dbReference type="InterPro" id="IPR027417">
    <property type="entry name" value="P-loop_NTPase"/>
</dbReference>
<dbReference type="InterPro" id="IPR027640">
    <property type="entry name" value="Kinesin-like_fam"/>
</dbReference>
<dbReference type="EMBL" id="JANIIK010000044">
    <property type="protein sequence ID" value="KAJ3604203.1"/>
    <property type="molecule type" value="Genomic_DNA"/>
</dbReference>
<dbReference type="SUPFAM" id="SSF47769">
    <property type="entry name" value="SAM/Pointed domain"/>
    <property type="match status" value="1"/>
</dbReference>
<evidence type="ECO:0000256" key="7">
    <source>
        <dbReference type="ARBA" id="ARBA00061030"/>
    </source>
</evidence>
<dbReference type="GO" id="GO:0005524">
    <property type="term" value="F:ATP binding"/>
    <property type="evidence" value="ECO:0007669"/>
    <property type="project" value="UniProtKB-UniRule"/>
</dbReference>
<dbReference type="GO" id="GO:0008017">
    <property type="term" value="F:microtubule binding"/>
    <property type="evidence" value="ECO:0007669"/>
    <property type="project" value="InterPro"/>
</dbReference>
<dbReference type="Gene3D" id="3.40.850.10">
    <property type="entry name" value="Kinesin motor domain"/>
    <property type="match status" value="1"/>
</dbReference>
<keyword evidence="2" id="KW-0493">Microtubule</keyword>
<evidence type="ECO:0000256" key="2">
    <source>
        <dbReference type="ARBA" id="ARBA00022701"/>
    </source>
</evidence>
<feature type="compositionally biased region" description="Basic and acidic residues" evidence="9">
    <location>
        <begin position="489"/>
        <end position="504"/>
    </location>
</feature>
<feature type="compositionally biased region" description="Basic and acidic residues" evidence="9">
    <location>
        <begin position="551"/>
        <end position="560"/>
    </location>
</feature>
<keyword evidence="5 8" id="KW-0505">Motor protein</keyword>
<evidence type="ECO:0000259" key="10">
    <source>
        <dbReference type="PROSITE" id="PS50067"/>
    </source>
</evidence>
<evidence type="ECO:0000256" key="3">
    <source>
        <dbReference type="ARBA" id="ARBA00022741"/>
    </source>
</evidence>
<dbReference type="Pfam" id="PF00225">
    <property type="entry name" value="Kinesin"/>
    <property type="match status" value="1"/>
</dbReference>
<evidence type="ECO:0000256" key="9">
    <source>
        <dbReference type="SAM" id="MobiDB-lite"/>
    </source>
</evidence>
<dbReference type="SUPFAM" id="SSF52540">
    <property type="entry name" value="P-loop containing nucleoside triphosphate hydrolases"/>
    <property type="match status" value="1"/>
</dbReference>
<sequence length="1100" mass="121812">MTSCLYECLREVGLQRHHARFTSMGVCRVAQLSTLTLEDYPVLGVQATEDCARLFHLVQLVRSVGRDGGEDHGRRPVPWLTRILGLDREGTQSQALPRDMRLLKALAWPAGELRRISVCVRKRCLTRAEDKRGEVDVVMAQAGACVLVHQSKEAVDLTHYLLQHRFYFDEVFGEQSSNEDVYQTTALPLVLHMLNGGKATCFAYGQTGAGKTHTMLGSCEGGPGLYAMAARDIFTHLHTTPTTEALLVYVSFLEIYCGQLYDLLDHRKLFAREDGKGEVQLAGLREIPVDTVESLMEVICWGTEQRTEGVSGVNPVSSRSHALLQIQLRGSERAVDSREPDRQTRREGAEINQSLLALKECIRSLDREQSHTPFRQSKLTQVLKDSFVGNSKTCMIANISPGQLATEHTLNTLRYADRVKELRKHGGVRPGGLRTRGTSLAKLSQTSTNTRDRSTPNRPKRIHREALGSNRPPKWLLVAGATLSSTPRDSPREKGRAMRVRGREQQTGIEHLTPVKCHRETLGPGTSSKKLPTAGGILCSTPKNCIGDWRNGIRDKEGKQDTGVGHLTPAEWRDGEQRQRVPGPCRDGDRRNPNQEKDRRERVNHIHHNIGTRQLDSQRAGLRERRDDLLKAGGREEEERHLRWYHQQLQQFTPLAALQYAHPPESSFSVSVSSSSNSPPVSASSPCSPKPALSPVVHHGLKELLNVYRAGITVQTGVCGGSTVVDHDSSDVAAPIQASPSVKFLERSESTWATGDADRARHLRPHFGQQVTADVEVSYEIEVGESIEGAGGGEGNEMGLAVEEGQERRWAWMKNTQTDKTNVATIGPLNQEVSVMSSSDSGDHWRQTHVASSLGLMLEDECSDDYWVEGRHGYRDGNRLIHQHQPSCQDPPQHLDLAERPLSPGCEPTDHHSIDIRLGRLSLNANDNNTSSNVVPPLLSPGSPQLAAMVIGLQSELGRTDFAVKCDKSNSVWKQHCFPVVTQSRDEVSSSVFNGCHEQPAFVQSSKVHAWHKMVKTCDLSPDESSVGFMDPLSLSQLEVSRQAASDSFLCGENNSSSLCLPETEEEEEEVTNQTVAAPYYDDHEEDGDGDADPLWEMSK</sequence>
<keyword evidence="3 8" id="KW-0547">Nucleotide-binding</keyword>
<keyword evidence="4 8" id="KW-0067">ATP-binding</keyword>
<comment type="caution">
    <text evidence="11">The sequence shown here is derived from an EMBL/GenBank/DDBJ whole genome shotgun (WGS) entry which is preliminary data.</text>
</comment>
<evidence type="ECO:0000256" key="6">
    <source>
        <dbReference type="ARBA" id="ARBA00023212"/>
    </source>
</evidence>
<protein>
    <recommendedName>
        <fullName evidence="10">Kinesin motor domain-containing protein</fullName>
    </recommendedName>
</protein>
<dbReference type="GO" id="GO:0003777">
    <property type="term" value="F:microtubule motor activity"/>
    <property type="evidence" value="ECO:0007669"/>
    <property type="project" value="InterPro"/>
</dbReference>
<comment type="subcellular location">
    <subcellularLocation>
        <location evidence="1">Cytoplasm</location>
        <location evidence="1">Cytoskeleton</location>
    </subcellularLocation>
</comment>
<dbReference type="FunFam" id="3.40.850.10:FF:000012">
    <property type="entry name" value="Kinesin-like protein"/>
    <property type="match status" value="1"/>
</dbReference>
<feature type="binding site" evidence="8">
    <location>
        <begin position="205"/>
        <end position="212"/>
    </location>
    <ligand>
        <name>ATP</name>
        <dbReference type="ChEBI" id="CHEBI:30616"/>
    </ligand>
</feature>
<feature type="domain" description="Kinesin motor" evidence="10">
    <location>
        <begin position="115"/>
        <end position="422"/>
    </location>
</feature>
<dbReference type="PANTHER" id="PTHR47971:SF20">
    <property type="entry name" value="KINESIN-LIKE PROTEIN KIF24"/>
    <property type="match status" value="1"/>
</dbReference>
<dbReference type="PROSITE" id="PS50067">
    <property type="entry name" value="KINESIN_MOTOR_2"/>
    <property type="match status" value="1"/>
</dbReference>
<reference evidence="11" key="1">
    <citation type="submission" date="2022-07" db="EMBL/GenBank/DDBJ databases">
        <title>Chromosome-level genome of Muraenolepis orangiensis.</title>
        <authorList>
            <person name="Kim J."/>
        </authorList>
    </citation>
    <scope>NUCLEOTIDE SEQUENCE</scope>
    <source>
        <strain evidence="11">KU_S4_2022</strain>
        <tissue evidence="11">Muscle</tissue>
    </source>
</reference>
<keyword evidence="6" id="KW-0206">Cytoskeleton</keyword>
<accession>A0A9Q0EEP7</accession>
<feature type="compositionally biased region" description="Acidic residues" evidence="9">
    <location>
        <begin position="1083"/>
        <end position="1094"/>
    </location>
</feature>
<dbReference type="PRINTS" id="PR00380">
    <property type="entry name" value="KINESINHEAVY"/>
</dbReference>
<organism evidence="11 12">
    <name type="scientific">Muraenolepis orangiensis</name>
    <name type="common">Patagonian moray cod</name>
    <dbReference type="NCBI Taxonomy" id="630683"/>
    <lineage>
        <taxon>Eukaryota</taxon>
        <taxon>Metazoa</taxon>
        <taxon>Chordata</taxon>
        <taxon>Craniata</taxon>
        <taxon>Vertebrata</taxon>
        <taxon>Euteleostomi</taxon>
        <taxon>Actinopterygii</taxon>
        <taxon>Neopterygii</taxon>
        <taxon>Teleostei</taxon>
        <taxon>Neoteleostei</taxon>
        <taxon>Acanthomorphata</taxon>
        <taxon>Zeiogadaria</taxon>
        <taxon>Gadariae</taxon>
        <taxon>Gadiformes</taxon>
        <taxon>Muraenolepidoidei</taxon>
        <taxon>Muraenolepididae</taxon>
        <taxon>Muraenolepis</taxon>
    </lineage>
</organism>
<comment type="similarity">
    <text evidence="7">Belongs to the TRAFAC class myosin-kinesin ATPase superfamily. Kinesin family. KIN-13 subfamily.</text>
</comment>
<dbReference type="AlphaFoldDB" id="A0A9Q0EEP7"/>
<dbReference type="OrthoDB" id="3176171at2759"/>
<evidence type="ECO:0000256" key="8">
    <source>
        <dbReference type="PROSITE-ProRule" id="PRU00283"/>
    </source>
</evidence>
<dbReference type="InterPro" id="IPR036961">
    <property type="entry name" value="Kinesin_motor_dom_sf"/>
</dbReference>
<feature type="region of interest" description="Disordered" evidence="9">
    <location>
        <begin position="666"/>
        <end position="691"/>
    </location>
</feature>
<dbReference type="GO" id="GO:0007019">
    <property type="term" value="P:microtubule depolymerization"/>
    <property type="evidence" value="ECO:0007669"/>
    <property type="project" value="TreeGrafter"/>
</dbReference>
<feature type="region of interest" description="Disordered" evidence="9">
    <location>
        <begin position="425"/>
        <end position="504"/>
    </location>
</feature>
<dbReference type="PANTHER" id="PTHR47971">
    <property type="entry name" value="KINESIN-RELATED PROTEIN 6"/>
    <property type="match status" value="1"/>
</dbReference>
<feature type="compositionally biased region" description="Polar residues" evidence="9">
    <location>
        <begin position="436"/>
        <end position="449"/>
    </location>
</feature>
<keyword evidence="12" id="KW-1185">Reference proteome</keyword>